<accession>A0ABU2YJD8</accession>
<gene>
    <name evidence="5" type="ORF">RM697_01740</name>
</gene>
<evidence type="ECO:0000256" key="4">
    <source>
        <dbReference type="ARBA" id="ARBA00023315"/>
    </source>
</evidence>
<dbReference type="Pfam" id="PF00132">
    <property type="entry name" value="Hexapep"/>
    <property type="match status" value="1"/>
</dbReference>
<evidence type="ECO:0000313" key="5">
    <source>
        <dbReference type="EMBL" id="MDT0557350.1"/>
    </source>
</evidence>
<keyword evidence="3" id="KW-0677">Repeat</keyword>
<proteinExistence type="inferred from homology"/>
<dbReference type="SUPFAM" id="SSF51161">
    <property type="entry name" value="Trimeric LpxA-like enzymes"/>
    <property type="match status" value="1"/>
</dbReference>
<dbReference type="EMBL" id="JAVRIA010000001">
    <property type="protein sequence ID" value="MDT0557350.1"/>
    <property type="molecule type" value="Genomic_DNA"/>
</dbReference>
<dbReference type="InterPro" id="IPR011004">
    <property type="entry name" value="Trimer_LpxA-like_sf"/>
</dbReference>
<organism evidence="5 6">
    <name type="scientific">Microcosmobacter mediterraneus</name>
    <dbReference type="NCBI Taxonomy" id="3075607"/>
    <lineage>
        <taxon>Bacteria</taxon>
        <taxon>Pseudomonadati</taxon>
        <taxon>Bacteroidota</taxon>
        <taxon>Flavobacteriia</taxon>
        <taxon>Flavobacteriales</taxon>
        <taxon>Flavobacteriaceae</taxon>
        <taxon>Microcosmobacter</taxon>
    </lineage>
</organism>
<name>A0ABU2YJD8_9FLAO</name>
<reference evidence="5 6" key="1">
    <citation type="submission" date="2023-09" db="EMBL/GenBank/DDBJ databases">
        <authorList>
            <person name="Rey-Velasco X."/>
        </authorList>
    </citation>
    <scope>NUCLEOTIDE SEQUENCE [LARGE SCALE GENOMIC DNA]</scope>
    <source>
        <strain evidence="5 6">W332</strain>
    </source>
</reference>
<dbReference type="CDD" id="cd03354">
    <property type="entry name" value="LbH_SAT"/>
    <property type="match status" value="1"/>
</dbReference>
<dbReference type="PANTHER" id="PTHR42811">
    <property type="entry name" value="SERINE ACETYLTRANSFERASE"/>
    <property type="match status" value="1"/>
</dbReference>
<evidence type="ECO:0000256" key="1">
    <source>
        <dbReference type="ARBA" id="ARBA00007274"/>
    </source>
</evidence>
<evidence type="ECO:0000256" key="3">
    <source>
        <dbReference type="ARBA" id="ARBA00022737"/>
    </source>
</evidence>
<dbReference type="InterPro" id="IPR001451">
    <property type="entry name" value="Hexapep"/>
</dbReference>
<evidence type="ECO:0000313" key="6">
    <source>
        <dbReference type="Proteomes" id="UP001259492"/>
    </source>
</evidence>
<comment type="caution">
    <text evidence="5">The sequence shown here is derived from an EMBL/GenBank/DDBJ whole genome shotgun (WGS) entry which is preliminary data.</text>
</comment>
<evidence type="ECO:0000256" key="2">
    <source>
        <dbReference type="ARBA" id="ARBA00022679"/>
    </source>
</evidence>
<dbReference type="Gene3D" id="2.160.10.10">
    <property type="entry name" value="Hexapeptide repeat proteins"/>
    <property type="match status" value="1"/>
</dbReference>
<dbReference type="PROSITE" id="PS00101">
    <property type="entry name" value="HEXAPEP_TRANSFERASES"/>
    <property type="match status" value="1"/>
</dbReference>
<keyword evidence="4" id="KW-0012">Acyltransferase</keyword>
<keyword evidence="2" id="KW-0808">Transferase</keyword>
<keyword evidence="6" id="KW-1185">Reference proteome</keyword>
<sequence>MIRLFKHAYKKLILNMLYNKHVKDNTLIISDIDQVISVRGCAAKPKTVRKKFEHLMFYYPDAAFIFFWRIGSISKWPSKLFTKNFNCKIFGSTKIEGGLHCFHPFGTVINAKSIGKNFQFRNGLTIGNKNNDNTQLPIIGDNVTVGANVVIIGAINIGNNTVIGAGSVVVKDVPDNAVVAGNPAKIIKTLSHE</sequence>
<dbReference type="Proteomes" id="UP001259492">
    <property type="component" value="Unassembled WGS sequence"/>
</dbReference>
<dbReference type="InterPro" id="IPR045304">
    <property type="entry name" value="LbH_SAT"/>
</dbReference>
<dbReference type="InterPro" id="IPR018357">
    <property type="entry name" value="Hexapep_transf_CS"/>
</dbReference>
<protein>
    <submittedName>
        <fullName evidence="5">Serine acetyltransferase</fullName>
    </submittedName>
</protein>
<comment type="similarity">
    <text evidence="1">Belongs to the transferase hexapeptide repeat family.</text>
</comment>
<dbReference type="RefSeq" id="WP_311426118.1">
    <property type="nucleotide sequence ID" value="NZ_JAVRIA010000001.1"/>
</dbReference>